<dbReference type="PANTHER" id="PTHR14239">
    <property type="entry name" value="DUDULIN-RELATED"/>
    <property type="match status" value="1"/>
</dbReference>
<dbReference type="KEGG" id="svt:SVTN_07915"/>
<dbReference type="Gene3D" id="3.40.50.720">
    <property type="entry name" value="NAD(P)-binding Rossmann-like Domain"/>
    <property type="match status" value="1"/>
</dbReference>
<dbReference type="RefSeq" id="WP_041128425.1">
    <property type="nucleotide sequence ID" value="NZ_CP010407.1"/>
</dbReference>
<dbReference type="InterPro" id="IPR036291">
    <property type="entry name" value="NAD(P)-bd_dom_sf"/>
</dbReference>
<dbReference type="HOGENOM" id="CLU_076368_2_1_11"/>
<organism evidence="3 4">
    <name type="scientific">Streptomyces vietnamensis</name>
    <dbReference type="NCBI Taxonomy" id="362257"/>
    <lineage>
        <taxon>Bacteria</taxon>
        <taxon>Bacillati</taxon>
        <taxon>Actinomycetota</taxon>
        <taxon>Actinomycetes</taxon>
        <taxon>Kitasatosporales</taxon>
        <taxon>Streptomycetaceae</taxon>
        <taxon>Streptomyces</taxon>
    </lineage>
</organism>
<accession>A0A0B5I1M6</accession>
<dbReference type="AlphaFoldDB" id="A0A0B5I1M6"/>
<name>A0A0B5I1M6_9ACTN</name>
<dbReference type="PANTHER" id="PTHR14239:SF10">
    <property type="entry name" value="REDUCTASE"/>
    <property type="match status" value="1"/>
</dbReference>
<sequence length="206" mass="20427">MRVGIMGTGAMARALGGGWVRAGHEVLVGGRDAERTAALAAGTGARPGTLAEAARFGGATLLALPYDAVLPALGTVDPGRILIDCTNAVGPGPVLTTGEGPGAARTLAAATGARVVKAFNHVTPTVWSRTPPVFADGPVAVPLCGDDEEALALVAALAADLGCAPFVAGPLAHADLLEATTAFLIGLWTSGRDPRAMLPPPAALEG</sequence>
<dbReference type="EMBL" id="CP010407">
    <property type="protein sequence ID" value="AJF64362.1"/>
    <property type="molecule type" value="Genomic_DNA"/>
</dbReference>
<protein>
    <submittedName>
        <fullName evidence="3">NADP oxidoreductase</fullName>
    </submittedName>
</protein>
<dbReference type="InterPro" id="IPR028939">
    <property type="entry name" value="P5C_Rdtase_cat_N"/>
</dbReference>
<dbReference type="GO" id="GO:0016491">
    <property type="term" value="F:oxidoreductase activity"/>
    <property type="evidence" value="ECO:0007669"/>
    <property type="project" value="UniProtKB-KW"/>
</dbReference>
<evidence type="ECO:0000313" key="3">
    <source>
        <dbReference type="EMBL" id="AJF64362.1"/>
    </source>
</evidence>
<proteinExistence type="predicted"/>
<keyword evidence="1" id="KW-0560">Oxidoreductase</keyword>
<dbReference type="SUPFAM" id="SSF51735">
    <property type="entry name" value="NAD(P)-binding Rossmann-fold domains"/>
    <property type="match status" value="1"/>
</dbReference>
<reference evidence="3 4" key="1">
    <citation type="submission" date="2014-12" db="EMBL/GenBank/DDBJ databases">
        <title>Complete genome sequence of Streptomyces vietnamensis strain GIMV4.0001, a genetic manipulable producer of the benzoisochromanequinone antibiotic granaticin.</title>
        <authorList>
            <person name="Deng M.R."/>
            <person name="Guo J."/>
            <person name="Ma L.Y."/>
            <person name="Feng G.D."/>
            <person name="Mo C.Y."/>
            <person name="Zhu H.H."/>
        </authorList>
    </citation>
    <scope>NUCLEOTIDE SEQUENCE [LARGE SCALE GENOMIC DNA]</scope>
    <source>
        <strain evidence="4">GIMV4.0001</strain>
    </source>
</reference>
<dbReference type="Pfam" id="PF03807">
    <property type="entry name" value="F420_oxidored"/>
    <property type="match status" value="1"/>
</dbReference>
<evidence type="ECO:0000313" key="4">
    <source>
        <dbReference type="Proteomes" id="UP000031774"/>
    </source>
</evidence>
<feature type="domain" description="Pyrroline-5-carboxylate reductase catalytic N-terminal" evidence="2">
    <location>
        <begin position="2"/>
        <end position="87"/>
    </location>
</feature>
<dbReference type="STRING" id="362257.SVTN_07915"/>
<gene>
    <name evidence="3" type="ORF">SVTN_07915</name>
</gene>
<keyword evidence="4" id="KW-1185">Reference proteome</keyword>
<evidence type="ECO:0000259" key="2">
    <source>
        <dbReference type="Pfam" id="PF03807"/>
    </source>
</evidence>
<evidence type="ECO:0000256" key="1">
    <source>
        <dbReference type="ARBA" id="ARBA00023002"/>
    </source>
</evidence>
<dbReference type="InterPro" id="IPR051267">
    <property type="entry name" value="STEAP_metalloreductase"/>
</dbReference>
<dbReference type="Proteomes" id="UP000031774">
    <property type="component" value="Chromosome"/>
</dbReference>